<feature type="transmembrane region" description="Helical" evidence="1">
    <location>
        <begin position="172"/>
        <end position="193"/>
    </location>
</feature>
<evidence type="ECO:0000256" key="1">
    <source>
        <dbReference type="SAM" id="Phobius"/>
    </source>
</evidence>
<comment type="caution">
    <text evidence="2">The sequence shown here is derived from an EMBL/GenBank/DDBJ whole genome shotgun (WGS) entry which is preliminary data.</text>
</comment>
<organism evidence="2 3">
    <name type="scientific">Planotetraspora phitsanulokensis</name>
    <dbReference type="NCBI Taxonomy" id="575192"/>
    <lineage>
        <taxon>Bacteria</taxon>
        <taxon>Bacillati</taxon>
        <taxon>Actinomycetota</taxon>
        <taxon>Actinomycetes</taxon>
        <taxon>Streptosporangiales</taxon>
        <taxon>Streptosporangiaceae</taxon>
        <taxon>Planotetraspora</taxon>
    </lineage>
</organism>
<feature type="transmembrane region" description="Helical" evidence="1">
    <location>
        <begin position="111"/>
        <end position="128"/>
    </location>
</feature>
<keyword evidence="1" id="KW-0472">Membrane</keyword>
<sequence length="303" mass="32053">MKTLEQRYRRLLRWYPKEHRALHEEEMISVLLAGSAAGQTRPAARDAFDLVSGGLSIRLRRAVGPESREHWLAALNLAALIGPIILMVMELTRAAGLAVDTLRGFSPPETLLKTLAFAAPYGLIAVLASAGRGKAAAICAWAWLPLYVWLIISPDLGLSAYYVITGTGTTSPLATSPLIFPICLVAAMLTLAPSPGPGPLGTRRLLAWTAVSLAALVLGGVFAPYGGWLVLLLLVCALTAALRSPTGRRAAIVLVPWLAEETGWIRTEWTLPVTVALTAAALTLMAWLARAGRVPSASGGAPG</sequence>
<proteinExistence type="predicted"/>
<dbReference type="AlphaFoldDB" id="A0A8J3U0T1"/>
<feature type="transmembrane region" description="Helical" evidence="1">
    <location>
        <begin position="269"/>
        <end position="289"/>
    </location>
</feature>
<name>A0A8J3U0T1_9ACTN</name>
<evidence type="ECO:0000313" key="2">
    <source>
        <dbReference type="EMBL" id="GII35341.1"/>
    </source>
</evidence>
<dbReference type="Proteomes" id="UP000622547">
    <property type="component" value="Unassembled WGS sequence"/>
</dbReference>
<evidence type="ECO:0000313" key="3">
    <source>
        <dbReference type="Proteomes" id="UP000622547"/>
    </source>
</evidence>
<dbReference type="RefSeq" id="WP_204071077.1">
    <property type="nucleotide sequence ID" value="NZ_BAABHI010000005.1"/>
</dbReference>
<reference evidence="2 3" key="1">
    <citation type="submission" date="2021-01" db="EMBL/GenBank/DDBJ databases">
        <title>Whole genome shotgun sequence of Planotetraspora phitsanulokensis NBRC 104273.</title>
        <authorList>
            <person name="Komaki H."/>
            <person name="Tamura T."/>
        </authorList>
    </citation>
    <scope>NUCLEOTIDE SEQUENCE [LARGE SCALE GENOMIC DNA]</scope>
    <source>
        <strain evidence="2 3">NBRC 104273</strain>
    </source>
</reference>
<feature type="transmembrane region" description="Helical" evidence="1">
    <location>
        <begin position="205"/>
        <end position="225"/>
    </location>
</feature>
<keyword evidence="3" id="KW-1185">Reference proteome</keyword>
<keyword evidence="1" id="KW-1133">Transmembrane helix</keyword>
<accession>A0A8J3U0T1</accession>
<feature type="transmembrane region" description="Helical" evidence="1">
    <location>
        <begin position="70"/>
        <end position="91"/>
    </location>
</feature>
<protein>
    <submittedName>
        <fullName evidence="2">Uncharacterized protein</fullName>
    </submittedName>
</protein>
<dbReference type="EMBL" id="BOOP01000001">
    <property type="protein sequence ID" value="GII35341.1"/>
    <property type="molecule type" value="Genomic_DNA"/>
</dbReference>
<keyword evidence="1" id="KW-0812">Transmembrane</keyword>
<feature type="transmembrane region" description="Helical" evidence="1">
    <location>
        <begin position="135"/>
        <end position="152"/>
    </location>
</feature>
<gene>
    <name evidence="2" type="ORF">Pph01_03440</name>
</gene>